<proteinExistence type="predicted"/>
<dbReference type="InterPro" id="IPR012347">
    <property type="entry name" value="Ferritin-like"/>
</dbReference>
<reference evidence="4" key="1">
    <citation type="submission" date="2018-03" db="EMBL/GenBank/DDBJ databases">
        <authorList>
            <person name="Navarro De La Torre S."/>
        </authorList>
    </citation>
    <scope>NUCLEOTIDE SEQUENCE [LARGE SCALE GENOMIC DNA]</scope>
    <source>
        <strain evidence="4">EAod3</strain>
    </source>
</reference>
<evidence type="ECO:0000313" key="4">
    <source>
        <dbReference type="Proteomes" id="UP000244934"/>
    </source>
</evidence>
<dbReference type="EMBL" id="ONZI01000002">
    <property type="protein sequence ID" value="SPJ33960.1"/>
    <property type="molecule type" value="Genomic_DNA"/>
</dbReference>
<keyword evidence="4" id="KW-1185">Reference proteome</keyword>
<evidence type="ECO:0000313" key="3">
    <source>
        <dbReference type="EMBL" id="SPJ33960.1"/>
    </source>
</evidence>
<dbReference type="Gene3D" id="1.20.1260.10">
    <property type="match status" value="1"/>
</dbReference>
<feature type="signal peptide" evidence="1">
    <location>
        <begin position="1"/>
        <end position="23"/>
    </location>
</feature>
<accession>A0A2R8CM31</accession>
<dbReference type="AlphaFoldDB" id="A0A2R8CM31"/>
<dbReference type="PANTHER" id="PTHR36933">
    <property type="entry name" value="SLL0788 PROTEIN"/>
    <property type="match status" value="1"/>
</dbReference>
<sequence>MFSISGRGMSLVAGLLMSGVALAEAPATHEVHGASAGEADQAAHAFSEANQRMHHDMAISTSGNVDMDFARGMLAHHKGALDMARIELEHGSDEQMRSLARDVIDAQQREISLLEHWIAGHDDSHESQKAK</sequence>
<dbReference type="RefSeq" id="WP_243409178.1">
    <property type="nucleotide sequence ID" value="NZ_ONZI01000002.1"/>
</dbReference>
<protein>
    <recommendedName>
        <fullName evidence="2">DUF305 domain-containing protein</fullName>
    </recommendedName>
</protein>
<feature type="domain" description="DUF305" evidence="2">
    <location>
        <begin position="66"/>
        <end position="129"/>
    </location>
</feature>
<feature type="chain" id="PRO_5015357586" description="DUF305 domain-containing protein" evidence="1">
    <location>
        <begin position="24"/>
        <end position="131"/>
    </location>
</feature>
<dbReference type="InterPro" id="IPR005183">
    <property type="entry name" value="DUF305_CopM-like"/>
</dbReference>
<dbReference type="Proteomes" id="UP000244934">
    <property type="component" value="Unassembled WGS sequence"/>
</dbReference>
<gene>
    <name evidence="3" type="ORF">KSP9073_01988</name>
</gene>
<dbReference type="PANTHER" id="PTHR36933:SF1">
    <property type="entry name" value="SLL0788 PROTEIN"/>
    <property type="match status" value="1"/>
</dbReference>
<evidence type="ECO:0000256" key="1">
    <source>
        <dbReference type="SAM" id="SignalP"/>
    </source>
</evidence>
<keyword evidence="1" id="KW-0732">Signal</keyword>
<name>A0A2R8CM31_9GAMM</name>
<dbReference type="Pfam" id="PF03713">
    <property type="entry name" value="DUF305"/>
    <property type="match status" value="1"/>
</dbReference>
<evidence type="ECO:0000259" key="2">
    <source>
        <dbReference type="Pfam" id="PF03713"/>
    </source>
</evidence>
<organism evidence="3 4">
    <name type="scientific">Kushneria phyllosphaerae</name>
    <dbReference type="NCBI Taxonomy" id="2100822"/>
    <lineage>
        <taxon>Bacteria</taxon>
        <taxon>Pseudomonadati</taxon>
        <taxon>Pseudomonadota</taxon>
        <taxon>Gammaproteobacteria</taxon>
        <taxon>Oceanospirillales</taxon>
        <taxon>Halomonadaceae</taxon>
        <taxon>Kushneria</taxon>
    </lineage>
</organism>